<dbReference type="EMBL" id="CYKH01000713">
    <property type="protein sequence ID" value="CUG24087.1"/>
    <property type="molecule type" value="Genomic_DNA"/>
</dbReference>
<dbReference type="InterPro" id="IPR015915">
    <property type="entry name" value="Kelch-typ_b-propeller"/>
</dbReference>
<dbReference type="Proteomes" id="UP000051952">
    <property type="component" value="Unassembled WGS sequence"/>
</dbReference>
<organism evidence="1 2">
    <name type="scientific">Bodo saltans</name>
    <name type="common">Flagellated protozoan</name>
    <dbReference type="NCBI Taxonomy" id="75058"/>
    <lineage>
        <taxon>Eukaryota</taxon>
        <taxon>Discoba</taxon>
        <taxon>Euglenozoa</taxon>
        <taxon>Kinetoplastea</taxon>
        <taxon>Metakinetoplastina</taxon>
        <taxon>Eubodonida</taxon>
        <taxon>Bodonidae</taxon>
        <taxon>Bodo</taxon>
    </lineage>
</organism>
<evidence type="ECO:0000313" key="1">
    <source>
        <dbReference type="EMBL" id="CUG24087.1"/>
    </source>
</evidence>
<proteinExistence type="predicted"/>
<dbReference type="AlphaFoldDB" id="A0A0S4IW17"/>
<gene>
    <name evidence="1" type="ORF">BSAL_76250</name>
</gene>
<dbReference type="Gene3D" id="2.120.10.80">
    <property type="entry name" value="Kelch-type beta propeller"/>
    <property type="match status" value="1"/>
</dbReference>
<sequence>FGIDGGWIDAAINYLDAAWPTLGSKSTFFIAPMYMPEGVWGSTSSSTEQLFRGTRTDRIVMMNTDPYLVGYSTGVFMATFTALLERPYVALWFYEFPETSRAAIGFAYGVRDACASCDTYLEGLYYANYTANMTTAGDNLLFYQHIGQQRTSLSPFIFTPPLMNPAWQAQVPSTLCNNASVVDGIVVYDTMYLLAVANESQEICGRVLAASINTTFTTTLVQTVANAQTNFGRPDVYEIPKATTSCIGNAVLAQNATDTTTWTDIKNLVNSMDASAINADGSYNQLGTSEWITTPIGIAWNTPKSGLVAVGPLMMFADVQFQTFAMFDPRRNLFMDAHDTLVSPVVHFVLCTIPHDNYTYSVYAVGGFNATELQLDGSTSRNDAYILREMRIQVFPGTGDIPASYTILQQWTVVPPGTFNRPTRVGHSVVVYKDIFIAHGGTSPSGADFRGVMTWNATSRTWATKSLGLYRHDHSAALYTDNFGTVWMYVFGGIVGGNIQQVMSKYNIVTDTWYSVLTTDVSASNACMVIHEGRILYYGGIKGTRAYVVISLQTDEIFTDNKYLFGSNLPLDCEVIQYTNDTLTVLSSVYGSTSLHRLQMPIINTCDVSQNQVVNQLMDGCTTCTTGSFADETCKPCGALSNTLNSESSRESTDGRVHYVYHRKLCR</sequence>
<evidence type="ECO:0000313" key="2">
    <source>
        <dbReference type="Proteomes" id="UP000051952"/>
    </source>
</evidence>
<protein>
    <submittedName>
        <fullName evidence="1">Uncharacterized protein</fullName>
    </submittedName>
</protein>
<name>A0A0S4IW17_BODSA</name>
<dbReference type="VEuPathDB" id="TriTrypDB:BSAL_76250"/>
<reference evidence="2" key="1">
    <citation type="submission" date="2015-09" db="EMBL/GenBank/DDBJ databases">
        <authorList>
            <consortium name="Pathogen Informatics"/>
        </authorList>
    </citation>
    <scope>NUCLEOTIDE SEQUENCE [LARGE SCALE GENOMIC DNA]</scope>
    <source>
        <strain evidence="2">Lake Konstanz</strain>
    </source>
</reference>
<accession>A0A0S4IW17</accession>
<keyword evidence="2" id="KW-1185">Reference proteome</keyword>
<dbReference type="SUPFAM" id="SSF117281">
    <property type="entry name" value="Kelch motif"/>
    <property type="match status" value="1"/>
</dbReference>
<feature type="non-terminal residue" evidence="1">
    <location>
        <position position="1"/>
    </location>
</feature>